<organism evidence="11 12">
    <name type="scientific">Dermacoccus abyssi</name>
    <dbReference type="NCBI Taxonomy" id="322596"/>
    <lineage>
        <taxon>Bacteria</taxon>
        <taxon>Bacillati</taxon>
        <taxon>Actinomycetota</taxon>
        <taxon>Actinomycetes</taxon>
        <taxon>Micrococcales</taxon>
        <taxon>Dermacoccaceae</taxon>
        <taxon>Dermacoccus</taxon>
    </lineage>
</organism>
<evidence type="ECO:0000256" key="5">
    <source>
        <dbReference type="ARBA" id="ARBA00022723"/>
    </source>
</evidence>
<dbReference type="Gene3D" id="3.40.630.10">
    <property type="entry name" value="Zn peptidases"/>
    <property type="match status" value="1"/>
</dbReference>
<dbReference type="GO" id="GO:0008237">
    <property type="term" value="F:metallopeptidase activity"/>
    <property type="evidence" value="ECO:0007669"/>
    <property type="project" value="UniProtKB-KW"/>
</dbReference>
<keyword evidence="5 9" id="KW-0479">Metal-binding</keyword>
<keyword evidence="3 9" id="KW-0031">Aminopeptidase</keyword>
<accession>A0A417Z6D7</accession>
<evidence type="ECO:0000256" key="4">
    <source>
        <dbReference type="ARBA" id="ARBA00022670"/>
    </source>
</evidence>
<keyword evidence="6 9" id="KW-0378">Hydrolase</keyword>
<dbReference type="RefSeq" id="WP_118913197.1">
    <property type="nucleotide sequence ID" value="NZ_CBCRVH010000008.1"/>
</dbReference>
<keyword evidence="4 9" id="KW-0645">Protease</keyword>
<evidence type="ECO:0000256" key="6">
    <source>
        <dbReference type="ARBA" id="ARBA00022801"/>
    </source>
</evidence>
<evidence type="ECO:0000256" key="2">
    <source>
        <dbReference type="ARBA" id="ARBA00008290"/>
    </source>
</evidence>
<dbReference type="Proteomes" id="UP000285376">
    <property type="component" value="Unassembled WGS sequence"/>
</dbReference>
<gene>
    <name evidence="11" type="ORF">D1832_06795</name>
</gene>
<comment type="similarity">
    <text evidence="2 9">Belongs to the peptidase M18 family.</text>
</comment>
<dbReference type="GO" id="GO:0008270">
    <property type="term" value="F:zinc ion binding"/>
    <property type="evidence" value="ECO:0007669"/>
    <property type="project" value="InterPro"/>
</dbReference>
<name>A0A417Z6D7_9MICO</name>
<keyword evidence="7 9" id="KW-0862">Zinc</keyword>
<dbReference type="PANTHER" id="PTHR28570">
    <property type="entry name" value="ASPARTYL AMINOPEPTIDASE"/>
    <property type="match status" value="1"/>
</dbReference>
<proteinExistence type="inferred from homology"/>
<keyword evidence="8 9" id="KW-0482">Metalloprotease</keyword>
<comment type="cofactor">
    <cofactor evidence="1 10">
        <name>Zn(2+)</name>
        <dbReference type="ChEBI" id="CHEBI:29105"/>
    </cofactor>
</comment>
<evidence type="ECO:0000256" key="8">
    <source>
        <dbReference type="ARBA" id="ARBA00023049"/>
    </source>
</evidence>
<dbReference type="Pfam" id="PF02127">
    <property type="entry name" value="Peptidase_M18"/>
    <property type="match status" value="1"/>
</dbReference>
<sequence>MFGSGRFTTDSAAEGLVAYLSTSPSPFHAVESTVRLLEEAGFVRLDEVDVWPTAPGRYVTTRGGSLVAWSSEQVGEGAFTKASAEAVPGFRIVGAHTDSPNLRIKPRPDHERAGWQMLGVEPYGGLLLNSWLDRDLGLSGRVSVRQADGSVGTRMFQCDEPLLRVSQLAIHLDRSTNDGLTLNKQTHMEPHWALSQVPTFAEWLADQVGVEALDVLAWDAMTHDTQAPARTGLHHEFVAGARMDNLATSFAATTALLDAVENPADEPVIPLIVLFDHEEIGSMSERGAFSAYLPTVLERIVLALGGSRDALHRSLARTVIASGDMAHATHPNYADRHEPAHHIAMNGGPVLKVNTNLRYATDAVGAAHFAAACRQAGVPMQEFVVRSDLPCGSTVGPMTAALSGATTVDFGAPTLSMHSIRELVGAADQAMYAAALAAFLAPRGA</sequence>
<dbReference type="InterPro" id="IPR001948">
    <property type="entry name" value="Peptidase_M18"/>
</dbReference>
<evidence type="ECO:0000256" key="10">
    <source>
        <dbReference type="RuleBase" id="RU004387"/>
    </source>
</evidence>
<dbReference type="CDD" id="cd05658">
    <property type="entry name" value="M18_DAP"/>
    <property type="match status" value="1"/>
</dbReference>
<dbReference type="SUPFAM" id="SSF53187">
    <property type="entry name" value="Zn-dependent exopeptidases"/>
    <property type="match status" value="1"/>
</dbReference>
<evidence type="ECO:0000313" key="12">
    <source>
        <dbReference type="Proteomes" id="UP000285376"/>
    </source>
</evidence>
<evidence type="ECO:0000313" key="11">
    <source>
        <dbReference type="EMBL" id="RHW46170.1"/>
    </source>
</evidence>
<reference evidence="11 12" key="1">
    <citation type="submission" date="2018-08" db="EMBL/GenBank/DDBJ databases">
        <title>Whole genome sequence analysis of Dermacoccus abyssi bacteria isolated from Deep Mariana trench Micromonospora spp reveals genes involved in the environmental adaptation and production of secondary metabolites.</title>
        <authorList>
            <person name="Abdel-Mageed W.M."/>
            <person name="Lehri B."/>
            <person name="Nouioui I."/>
            <person name="Goodfellow I."/>
            <person name="Jaspars M."/>
            <person name="Karlyshev A."/>
        </authorList>
    </citation>
    <scope>NUCLEOTIDE SEQUENCE [LARGE SCALE GENOMIC DNA]</scope>
    <source>
        <strain evidence="11 12">MT1.1</strain>
    </source>
</reference>
<dbReference type="GO" id="GO:0004177">
    <property type="term" value="F:aminopeptidase activity"/>
    <property type="evidence" value="ECO:0007669"/>
    <property type="project" value="UniProtKB-KW"/>
</dbReference>
<dbReference type="GO" id="GO:0005737">
    <property type="term" value="C:cytoplasm"/>
    <property type="evidence" value="ECO:0007669"/>
    <property type="project" value="UniProtKB-ARBA"/>
</dbReference>
<protein>
    <recommendedName>
        <fullName evidence="10">M18 family aminopeptidase</fullName>
        <ecNumber evidence="10">3.4.11.-</ecNumber>
    </recommendedName>
</protein>
<dbReference type="PANTHER" id="PTHR28570:SF3">
    <property type="entry name" value="ASPARTYL AMINOPEPTIDASE"/>
    <property type="match status" value="1"/>
</dbReference>
<dbReference type="PRINTS" id="PR00932">
    <property type="entry name" value="AMINO1PTASE"/>
</dbReference>
<evidence type="ECO:0000256" key="7">
    <source>
        <dbReference type="ARBA" id="ARBA00022833"/>
    </source>
</evidence>
<evidence type="ECO:0000256" key="1">
    <source>
        <dbReference type="ARBA" id="ARBA00001947"/>
    </source>
</evidence>
<dbReference type="InterPro" id="IPR023358">
    <property type="entry name" value="Peptidase_M18_dom2"/>
</dbReference>
<dbReference type="NCBIfam" id="NF002759">
    <property type="entry name" value="PRK02813.1"/>
    <property type="match status" value="1"/>
</dbReference>
<dbReference type="GO" id="GO:0006508">
    <property type="term" value="P:proteolysis"/>
    <property type="evidence" value="ECO:0007669"/>
    <property type="project" value="UniProtKB-KW"/>
</dbReference>
<dbReference type="AlphaFoldDB" id="A0A417Z6D7"/>
<evidence type="ECO:0000256" key="3">
    <source>
        <dbReference type="ARBA" id="ARBA00022438"/>
    </source>
</evidence>
<dbReference type="Gene3D" id="2.30.250.10">
    <property type="entry name" value="Aminopeptidase i, Domain 2"/>
    <property type="match status" value="1"/>
</dbReference>
<dbReference type="EC" id="3.4.11.-" evidence="10"/>
<dbReference type="EMBL" id="QWLM01000006">
    <property type="protein sequence ID" value="RHW46170.1"/>
    <property type="molecule type" value="Genomic_DNA"/>
</dbReference>
<evidence type="ECO:0000256" key="9">
    <source>
        <dbReference type="RuleBase" id="RU004386"/>
    </source>
</evidence>
<dbReference type="SUPFAM" id="SSF101821">
    <property type="entry name" value="Aminopeptidase/glucanase lid domain"/>
    <property type="match status" value="1"/>
</dbReference>
<comment type="caution">
    <text evidence="11">The sequence shown here is derived from an EMBL/GenBank/DDBJ whole genome shotgun (WGS) entry which is preliminary data.</text>
</comment>